<sequence>MTYACNTWIQREGDIERLERADKKVWRSILHNHGIRIFNPKTKDYIPSGILKRKLDKLADLPLERPAKLIFDWDQQKVKKRPAGRPSKRIFDDLPIAATLPKPPTALIRGTRIKNTITKYPG</sequence>
<name>A0AC35U6L2_9BILA</name>
<accession>A0AC35U6L2</accession>
<evidence type="ECO:0000313" key="1">
    <source>
        <dbReference type="Proteomes" id="UP000095286"/>
    </source>
</evidence>
<organism evidence="1 2">
    <name type="scientific">Rhabditophanes sp. KR3021</name>
    <dbReference type="NCBI Taxonomy" id="114890"/>
    <lineage>
        <taxon>Eukaryota</taxon>
        <taxon>Metazoa</taxon>
        <taxon>Ecdysozoa</taxon>
        <taxon>Nematoda</taxon>
        <taxon>Chromadorea</taxon>
        <taxon>Rhabditida</taxon>
        <taxon>Tylenchina</taxon>
        <taxon>Panagrolaimomorpha</taxon>
        <taxon>Strongyloidoidea</taxon>
        <taxon>Alloionematidae</taxon>
        <taxon>Rhabditophanes</taxon>
    </lineage>
</organism>
<protein>
    <submittedName>
        <fullName evidence="2">Uncharacterized protein</fullName>
    </submittedName>
</protein>
<evidence type="ECO:0000313" key="2">
    <source>
        <dbReference type="WBParaSite" id="RSKR_0000827700.1"/>
    </source>
</evidence>
<dbReference type="Proteomes" id="UP000095286">
    <property type="component" value="Unplaced"/>
</dbReference>
<dbReference type="WBParaSite" id="RSKR_0000827700.1">
    <property type="protein sequence ID" value="RSKR_0000827700.1"/>
    <property type="gene ID" value="RSKR_0000827700"/>
</dbReference>
<reference evidence="2" key="1">
    <citation type="submission" date="2016-11" db="UniProtKB">
        <authorList>
            <consortium name="WormBaseParasite"/>
        </authorList>
    </citation>
    <scope>IDENTIFICATION</scope>
    <source>
        <strain evidence="2">KR3021</strain>
    </source>
</reference>
<proteinExistence type="predicted"/>